<keyword evidence="17" id="KW-1185">Reference proteome</keyword>
<evidence type="ECO:0000256" key="3">
    <source>
        <dbReference type="ARBA" id="ARBA00022555"/>
    </source>
</evidence>
<keyword evidence="3 13" id="KW-0820">tRNA-binding</keyword>
<sequence length="640" mass="74742">MKVVLPDKSEIEVRDNATVKEVAEAIGRGLAKQAVAGVINGKMVDIYYTVNDRDEVKIITERDKEGLEILRHSTAHLMAQAVKRLFKNVKVTIGPTIEDGFYYDFDIDTPFTEDDLEKIEAEMAKIAKENLPIRRKELTKEEAIELFKKLGEDYKVEIINELDEDIVSVYEQGEFVDLCRGPHLESTGKIKYFKLLSVAGAYWRGDENNKMLQRIYGTAWFKKSELDEYLHRLEEAKKRDHRKLGKELELFSTFDEIGAGLICWFPKGARIRSVIESFWKEEHYKNGYEMLYTPHIGKSTLWETSGHLAFYQENMYSPMDIEGNNYYIKPMNCPFHIMVYKSKVRSYRDLPLRWAELGTVYRYERSGVLHGLLRVRGFTQDDAHIICTQEQIVDEIKEVLRFSLKMWENFGFDQIKGYIATRPEKSVGDDEMWEKATHSLENAIKDSGIEFELDEGGGAFYGPKIDLKIKDAIGREWQMTTIQFDFNLPERFDMTYVDKDGKEKRPFMVHRALLGSLERFFGVLIEHYAGAFPFWLAPIQIRIINVSDAQYDYCKDIENRLRKEGFRVEFDSRNEKIGYKIREAQLQKIPHMIIIGNNEVEAEKVSVRLRTGENKNNLDFFEYISVIKELDSSRSKNLWR</sequence>
<protein>
    <recommendedName>
        <fullName evidence="13">Threonine--tRNA ligase</fullName>
        <ecNumber evidence="13">6.1.1.3</ecNumber>
    </recommendedName>
    <alternativeName>
        <fullName evidence="13">Threonyl-tRNA synthetase</fullName>
        <shortName evidence="13">ThrRS</shortName>
    </alternativeName>
</protein>
<dbReference type="GO" id="GO:0005737">
    <property type="term" value="C:cytoplasm"/>
    <property type="evidence" value="ECO:0007669"/>
    <property type="project" value="UniProtKB-SubCell"/>
</dbReference>
<evidence type="ECO:0000256" key="1">
    <source>
        <dbReference type="ARBA" id="ARBA00008226"/>
    </source>
</evidence>
<comment type="caution">
    <text evidence="13">Lacks conserved residue(s) required for the propagation of feature annotation.</text>
</comment>
<dbReference type="EC" id="6.1.1.3" evidence="13"/>
<dbReference type="InterPro" id="IPR012675">
    <property type="entry name" value="Beta-grasp_dom_sf"/>
</dbReference>
<dbReference type="SUPFAM" id="SSF52954">
    <property type="entry name" value="Class II aaRS ABD-related"/>
    <property type="match status" value="1"/>
</dbReference>
<comment type="cofactor">
    <cofactor evidence="13">
        <name>Zn(2+)</name>
        <dbReference type="ChEBI" id="CHEBI:29105"/>
    </cofactor>
    <text evidence="13">Binds 1 zinc ion per subunit.</text>
</comment>
<proteinExistence type="inferred from homology"/>
<keyword evidence="6 13" id="KW-0547">Nucleotide-binding</keyword>
<dbReference type="FunFam" id="3.40.50.800:FF:000001">
    <property type="entry name" value="Threonine--tRNA ligase"/>
    <property type="match status" value="1"/>
</dbReference>
<gene>
    <name evidence="13 16" type="primary">thrS</name>
    <name evidence="16" type="ORF">FHQ18_10625</name>
</gene>
<dbReference type="InterPro" id="IPR036621">
    <property type="entry name" value="Anticodon-bd_dom_sf"/>
</dbReference>
<dbReference type="GO" id="GO:0000049">
    <property type="term" value="F:tRNA binding"/>
    <property type="evidence" value="ECO:0007669"/>
    <property type="project" value="UniProtKB-KW"/>
</dbReference>
<keyword evidence="4 13" id="KW-0436">Ligase</keyword>
<dbReference type="GO" id="GO:0004829">
    <property type="term" value="F:threonine-tRNA ligase activity"/>
    <property type="evidence" value="ECO:0007669"/>
    <property type="project" value="UniProtKB-UniRule"/>
</dbReference>
<keyword evidence="10 13" id="KW-0648">Protein biosynthesis</keyword>
<dbReference type="CDD" id="cd01667">
    <property type="entry name" value="TGS_ThrRS"/>
    <property type="match status" value="1"/>
</dbReference>
<evidence type="ECO:0000256" key="4">
    <source>
        <dbReference type="ARBA" id="ARBA00022598"/>
    </source>
</evidence>
<evidence type="ECO:0000256" key="2">
    <source>
        <dbReference type="ARBA" id="ARBA00022490"/>
    </source>
</evidence>
<dbReference type="Pfam" id="PF00587">
    <property type="entry name" value="tRNA-synt_2b"/>
    <property type="match status" value="1"/>
</dbReference>
<evidence type="ECO:0000256" key="10">
    <source>
        <dbReference type="ARBA" id="ARBA00022917"/>
    </source>
</evidence>
<dbReference type="Pfam" id="PF03129">
    <property type="entry name" value="HGTP_anticodon"/>
    <property type="match status" value="1"/>
</dbReference>
<evidence type="ECO:0000256" key="12">
    <source>
        <dbReference type="ARBA" id="ARBA00049515"/>
    </source>
</evidence>
<evidence type="ECO:0000256" key="8">
    <source>
        <dbReference type="ARBA" id="ARBA00022840"/>
    </source>
</evidence>
<dbReference type="GO" id="GO:0005524">
    <property type="term" value="F:ATP binding"/>
    <property type="evidence" value="ECO:0007669"/>
    <property type="project" value="UniProtKB-UniRule"/>
</dbReference>
<dbReference type="Gene3D" id="3.10.20.30">
    <property type="match status" value="1"/>
</dbReference>
<dbReference type="GO" id="GO:0006435">
    <property type="term" value="P:threonyl-tRNA aminoacylation"/>
    <property type="evidence" value="ECO:0007669"/>
    <property type="project" value="UniProtKB-UniRule"/>
</dbReference>
<evidence type="ECO:0000256" key="9">
    <source>
        <dbReference type="ARBA" id="ARBA00022884"/>
    </source>
</evidence>
<dbReference type="InterPro" id="IPR045864">
    <property type="entry name" value="aa-tRNA-synth_II/BPL/LPL"/>
</dbReference>
<dbReference type="InterPro" id="IPR004095">
    <property type="entry name" value="TGS"/>
</dbReference>
<evidence type="ECO:0000256" key="11">
    <source>
        <dbReference type="ARBA" id="ARBA00023146"/>
    </source>
</evidence>
<keyword evidence="9 13" id="KW-0694">RNA-binding</keyword>
<keyword evidence="5 13" id="KW-0479">Metal-binding</keyword>
<feature type="binding site" evidence="13">
    <location>
        <position position="384"/>
    </location>
    <ligand>
        <name>Zn(2+)</name>
        <dbReference type="ChEBI" id="CHEBI:29105"/>
        <note>catalytic</note>
    </ligand>
</feature>
<evidence type="ECO:0000313" key="17">
    <source>
        <dbReference type="Proteomes" id="UP000322876"/>
    </source>
</evidence>
<dbReference type="Pfam" id="PF02824">
    <property type="entry name" value="TGS"/>
    <property type="match status" value="1"/>
</dbReference>
<dbReference type="EMBL" id="VFJB01000009">
    <property type="protein sequence ID" value="KAA0257243.1"/>
    <property type="molecule type" value="Genomic_DNA"/>
</dbReference>
<feature type="binding site" evidence="13">
    <location>
        <position position="510"/>
    </location>
    <ligand>
        <name>Zn(2+)</name>
        <dbReference type="ChEBI" id="CHEBI:29105"/>
        <note>catalytic</note>
    </ligand>
</feature>
<dbReference type="PANTHER" id="PTHR11451:SF44">
    <property type="entry name" value="THREONINE--TRNA LIGASE, CHLOROPLASTIC_MITOCHONDRIAL 2"/>
    <property type="match status" value="1"/>
</dbReference>
<dbReference type="OrthoDB" id="9802304at2"/>
<dbReference type="InterPro" id="IPR002314">
    <property type="entry name" value="aa-tRNA-synt_IIb"/>
</dbReference>
<comment type="catalytic activity">
    <reaction evidence="12 13">
        <text>tRNA(Thr) + L-threonine + ATP = L-threonyl-tRNA(Thr) + AMP + diphosphate + H(+)</text>
        <dbReference type="Rhea" id="RHEA:24624"/>
        <dbReference type="Rhea" id="RHEA-COMP:9670"/>
        <dbReference type="Rhea" id="RHEA-COMP:9704"/>
        <dbReference type="ChEBI" id="CHEBI:15378"/>
        <dbReference type="ChEBI" id="CHEBI:30616"/>
        <dbReference type="ChEBI" id="CHEBI:33019"/>
        <dbReference type="ChEBI" id="CHEBI:57926"/>
        <dbReference type="ChEBI" id="CHEBI:78442"/>
        <dbReference type="ChEBI" id="CHEBI:78534"/>
        <dbReference type="ChEBI" id="CHEBI:456215"/>
        <dbReference type="EC" id="6.1.1.3"/>
    </reaction>
</comment>
<keyword evidence="7 13" id="KW-0862">Zinc</keyword>
<evidence type="ECO:0000256" key="6">
    <source>
        <dbReference type="ARBA" id="ARBA00022741"/>
    </source>
</evidence>
<dbReference type="InterPro" id="IPR018163">
    <property type="entry name" value="Thr/Ala-tRNA-synth_IIc_edit"/>
</dbReference>
<accession>A0A5A8F0V1</accession>
<dbReference type="AlphaFoldDB" id="A0A5A8F0V1"/>
<keyword evidence="8 13" id="KW-0067">ATP-binding</keyword>
<dbReference type="SUPFAM" id="SSF55186">
    <property type="entry name" value="ThrRS/AlaRS common domain"/>
    <property type="match status" value="1"/>
</dbReference>
<feature type="domain" description="TGS" evidence="15">
    <location>
        <begin position="1"/>
        <end position="60"/>
    </location>
</feature>
<evidence type="ECO:0000256" key="5">
    <source>
        <dbReference type="ARBA" id="ARBA00022723"/>
    </source>
</evidence>
<dbReference type="GO" id="GO:0046872">
    <property type="term" value="F:metal ion binding"/>
    <property type="evidence" value="ECO:0007669"/>
    <property type="project" value="UniProtKB-KW"/>
</dbReference>
<feature type="domain" description="Aminoacyl-transfer RNA synthetases class-II family profile" evidence="14">
    <location>
        <begin position="240"/>
        <end position="533"/>
    </location>
</feature>
<dbReference type="HAMAP" id="MF_00184">
    <property type="entry name" value="Thr_tRNA_synth"/>
    <property type="match status" value="1"/>
</dbReference>
<reference evidence="16 17" key="1">
    <citation type="submission" date="2019-06" db="EMBL/GenBank/DDBJ databases">
        <title>Genomic insights into carbon and energy metabolism of Deferribacter autotrophicus revealed new metabolic traits in the phylum Deferribacteres.</title>
        <authorList>
            <person name="Slobodkin A.I."/>
            <person name="Slobodkina G.B."/>
            <person name="Allioux M."/>
            <person name="Alain K."/>
            <person name="Jebbar M."/>
            <person name="Shadrin V."/>
            <person name="Kublanov I.V."/>
            <person name="Toshchakov S.V."/>
            <person name="Bonch-Osmolovskaya E.A."/>
        </authorList>
    </citation>
    <scope>NUCLEOTIDE SEQUENCE [LARGE SCALE GENOMIC DNA]</scope>
    <source>
        <strain evidence="16 17">SL50</strain>
    </source>
</reference>
<dbReference type="InterPro" id="IPR004154">
    <property type="entry name" value="Anticodon-bd"/>
</dbReference>
<dbReference type="PRINTS" id="PR01047">
    <property type="entry name" value="TRNASYNTHTHR"/>
</dbReference>
<comment type="subunit">
    <text evidence="13">Homodimer.</text>
</comment>
<dbReference type="Proteomes" id="UP000322876">
    <property type="component" value="Unassembled WGS sequence"/>
</dbReference>
<dbReference type="SUPFAM" id="SSF81271">
    <property type="entry name" value="TGS-like"/>
    <property type="match status" value="1"/>
</dbReference>
<dbReference type="Gene3D" id="3.30.980.10">
    <property type="entry name" value="Threonyl-trna Synthetase, Chain A, domain 2"/>
    <property type="match status" value="1"/>
</dbReference>
<feature type="binding site" evidence="13">
    <location>
        <position position="333"/>
    </location>
    <ligand>
        <name>Zn(2+)</name>
        <dbReference type="ChEBI" id="CHEBI:29105"/>
        <note>catalytic</note>
    </ligand>
</feature>
<dbReference type="Gene3D" id="3.40.50.800">
    <property type="entry name" value="Anticodon-binding domain"/>
    <property type="match status" value="1"/>
</dbReference>
<comment type="similarity">
    <text evidence="1 13">Belongs to the class-II aminoacyl-tRNA synthetase family.</text>
</comment>
<dbReference type="FunFam" id="3.30.930.10:FF:000002">
    <property type="entry name" value="Threonine--tRNA ligase"/>
    <property type="match status" value="1"/>
</dbReference>
<comment type="caution">
    <text evidence="16">The sequence shown here is derived from an EMBL/GenBank/DDBJ whole genome shotgun (WGS) entry which is preliminary data.</text>
</comment>
<keyword evidence="2 13" id="KW-0963">Cytoplasm</keyword>
<dbReference type="InterPro" id="IPR047246">
    <property type="entry name" value="ThrRS_anticodon"/>
</dbReference>
<dbReference type="InterPro" id="IPR002320">
    <property type="entry name" value="Thr-tRNA-ligase_IIa"/>
</dbReference>
<organism evidence="16 17">
    <name type="scientific">Deferribacter autotrophicus</name>
    <dbReference type="NCBI Taxonomy" id="500465"/>
    <lineage>
        <taxon>Bacteria</taxon>
        <taxon>Pseudomonadati</taxon>
        <taxon>Deferribacterota</taxon>
        <taxon>Deferribacteres</taxon>
        <taxon>Deferribacterales</taxon>
        <taxon>Deferribacteraceae</taxon>
        <taxon>Deferribacter</taxon>
    </lineage>
</organism>
<keyword evidence="11 13" id="KW-0030">Aminoacyl-tRNA synthetase</keyword>
<evidence type="ECO:0000259" key="14">
    <source>
        <dbReference type="PROSITE" id="PS50862"/>
    </source>
</evidence>
<dbReference type="FunFam" id="3.30.54.20:FF:000002">
    <property type="entry name" value="Threonine--tRNA ligase"/>
    <property type="match status" value="1"/>
</dbReference>
<name>A0A5A8F0V1_9BACT</name>
<dbReference type="PROSITE" id="PS51880">
    <property type="entry name" value="TGS"/>
    <property type="match status" value="1"/>
</dbReference>
<dbReference type="InterPro" id="IPR012947">
    <property type="entry name" value="tRNA_SAD"/>
</dbReference>
<comment type="subcellular location">
    <subcellularLocation>
        <location evidence="13">Cytoplasm</location>
    </subcellularLocation>
</comment>
<dbReference type="InterPro" id="IPR012676">
    <property type="entry name" value="TGS-like"/>
</dbReference>
<dbReference type="CDD" id="cd00771">
    <property type="entry name" value="ThrRS_core"/>
    <property type="match status" value="1"/>
</dbReference>
<dbReference type="SUPFAM" id="SSF55681">
    <property type="entry name" value="Class II aaRS and biotin synthetases"/>
    <property type="match status" value="1"/>
</dbReference>
<dbReference type="NCBIfam" id="TIGR00418">
    <property type="entry name" value="thrS"/>
    <property type="match status" value="1"/>
</dbReference>
<evidence type="ECO:0000313" key="16">
    <source>
        <dbReference type="EMBL" id="KAA0257243.1"/>
    </source>
</evidence>
<evidence type="ECO:0000256" key="7">
    <source>
        <dbReference type="ARBA" id="ARBA00022833"/>
    </source>
</evidence>
<dbReference type="FunFam" id="3.30.980.10:FF:000005">
    <property type="entry name" value="Threonyl-tRNA synthetase, mitochondrial"/>
    <property type="match status" value="1"/>
</dbReference>
<dbReference type="PANTHER" id="PTHR11451">
    <property type="entry name" value="THREONINE-TRNA LIGASE"/>
    <property type="match status" value="1"/>
</dbReference>
<dbReference type="Pfam" id="PF07973">
    <property type="entry name" value="tRNA_SAD"/>
    <property type="match status" value="1"/>
</dbReference>
<dbReference type="SMART" id="SM00863">
    <property type="entry name" value="tRNA_SAD"/>
    <property type="match status" value="1"/>
</dbReference>
<evidence type="ECO:0000256" key="13">
    <source>
        <dbReference type="HAMAP-Rule" id="MF_00184"/>
    </source>
</evidence>
<dbReference type="PROSITE" id="PS50862">
    <property type="entry name" value="AA_TRNA_LIGASE_II"/>
    <property type="match status" value="1"/>
</dbReference>
<dbReference type="Gene3D" id="3.30.930.10">
    <property type="entry name" value="Bira Bifunctional Protein, Domain 2"/>
    <property type="match status" value="1"/>
</dbReference>
<dbReference type="CDD" id="cd00860">
    <property type="entry name" value="ThrRS_anticodon"/>
    <property type="match status" value="1"/>
</dbReference>
<dbReference type="Gene3D" id="3.30.54.20">
    <property type="match status" value="1"/>
</dbReference>
<dbReference type="InterPro" id="IPR006195">
    <property type="entry name" value="aa-tRNA-synth_II"/>
</dbReference>
<evidence type="ECO:0000259" key="15">
    <source>
        <dbReference type="PROSITE" id="PS51880"/>
    </source>
</evidence>
<dbReference type="InterPro" id="IPR033728">
    <property type="entry name" value="ThrRS_core"/>
</dbReference>